<dbReference type="Proteomes" id="UP000829758">
    <property type="component" value="Chromosome"/>
</dbReference>
<sequence length="302" mass="31038">MRSVLLVWDTGRPDAWASGYGPAVAAVAATGESSWRCPPAQNLQAPAAPGDEVWLFAAGSTAGGGLLGHGFVPGEADATGGPAAGSAGAGQIRFDLLLPLGEHLPVADLRTAVPEVGWGALRTGGTVPPAGLPPLRRAWSVHLASLDLAHTDPLAPLPGTTDPRVRSARPVNRYEHDAAARRVCLAFHGGSCAACGIVPRERYGPGAEHVLQIHHLLPGADLSDGYELDPVSDLVPLCPTCHAVAHTRVPVPYTPAEVRRMLAGGQDTGGFAPPAAGPVPGSVVNAHQQQSLEDAAKLRGLR</sequence>
<dbReference type="Proteomes" id="UP001155145">
    <property type="component" value="Unassembled WGS sequence"/>
</dbReference>
<keyword evidence="1" id="KW-0255">Endonuclease</keyword>
<dbReference type="CDD" id="cd00085">
    <property type="entry name" value="HNHc"/>
    <property type="match status" value="1"/>
</dbReference>
<evidence type="ECO:0000313" key="2">
    <source>
        <dbReference type="EMBL" id="UON92586.1"/>
    </source>
</evidence>
<evidence type="ECO:0000313" key="3">
    <source>
        <dbReference type="Proteomes" id="UP000829758"/>
    </source>
</evidence>
<evidence type="ECO:0000313" key="1">
    <source>
        <dbReference type="EMBL" id="MCC3273440.1"/>
    </source>
</evidence>
<dbReference type="InterPro" id="IPR003615">
    <property type="entry name" value="HNH_nuc"/>
</dbReference>
<keyword evidence="1" id="KW-0540">Nuclease</keyword>
<dbReference type="EMBL" id="JAJFZT010000007">
    <property type="protein sequence ID" value="MCC3273440.1"/>
    <property type="molecule type" value="Genomic_DNA"/>
</dbReference>
<dbReference type="RefSeq" id="WP_227929212.1">
    <property type="nucleotide sequence ID" value="NZ_CP094984.1"/>
</dbReference>
<dbReference type="GO" id="GO:0004519">
    <property type="term" value="F:endonuclease activity"/>
    <property type="evidence" value="ECO:0007669"/>
    <property type="project" value="UniProtKB-KW"/>
</dbReference>
<organism evidence="1 4">
    <name type="scientific">Arthrobacter zhangbolii</name>
    <dbReference type="NCBI Taxonomy" id="2886936"/>
    <lineage>
        <taxon>Bacteria</taxon>
        <taxon>Bacillati</taxon>
        <taxon>Actinomycetota</taxon>
        <taxon>Actinomycetes</taxon>
        <taxon>Micrococcales</taxon>
        <taxon>Micrococcaceae</taxon>
        <taxon>Arthrobacter</taxon>
    </lineage>
</organism>
<gene>
    <name evidence="1" type="ORF">LJ755_11940</name>
    <name evidence="2" type="ORF">MUK71_02765</name>
</gene>
<dbReference type="EMBL" id="CP094984">
    <property type="protein sequence ID" value="UON92586.1"/>
    <property type="molecule type" value="Genomic_DNA"/>
</dbReference>
<protein>
    <submittedName>
        <fullName evidence="1">Restriction endonuclease</fullName>
    </submittedName>
</protein>
<keyword evidence="3" id="KW-1185">Reference proteome</keyword>
<evidence type="ECO:0000313" key="4">
    <source>
        <dbReference type="Proteomes" id="UP001155145"/>
    </source>
</evidence>
<name>A0A9X1M9M2_9MICC</name>
<accession>A0A9X1M9M2</accession>
<dbReference type="AlphaFoldDB" id="A0A9X1M9M2"/>
<proteinExistence type="predicted"/>
<keyword evidence="1" id="KW-0378">Hydrolase</keyword>
<reference evidence="1" key="1">
    <citation type="submission" date="2021-10" db="EMBL/GenBank/DDBJ databases">
        <title>Novel species in genus Arthrobacter.</title>
        <authorList>
            <person name="Liu Y."/>
        </authorList>
    </citation>
    <scope>NUCLEOTIDE SEQUENCE</scope>
    <source>
        <strain evidence="3">zg-Y462</strain>
        <strain evidence="1">Zg-Y462</strain>
    </source>
</reference>